<dbReference type="GO" id="GO:0009824">
    <property type="term" value="F:AMP dimethylallyltransferase activity"/>
    <property type="evidence" value="ECO:0007669"/>
    <property type="project" value="UniProtKB-ARBA"/>
</dbReference>
<evidence type="ECO:0000256" key="10">
    <source>
        <dbReference type="ARBA" id="ARBA00066838"/>
    </source>
</evidence>
<dbReference type="FunFam" id="1.10.287.890:FF:000002">
    <property type="entry name" value="Adenylate isopentenyltransferase 5, chloroplastic"/>
    <property type="match status" value="1"/>
</dbReference>
<dbReference type="Pfam" id="PF01715">
    <property type="entry name" value="IPPT"/>
    <property type="match status" value="2"/>
</dbReference>
<dbReference type="KEGG" id="nnu:104596425"/>
<comment type="function">
    <text evidence="9">Involved in cytokinin biosynthesis. Catalyzes the transfer of an isopentenyl group from dimethylallyl diphosphate (DMAPP) to ATP and ADP.</text>
</comment>
<evidence type="ECO:0000256" key="8">
    <source>
        <dbReference type="ARBA" id="ARBA00052386"/>
    </source>
</evidence>
<reference evidence="12" key="1">
    <citation type="submission" date="2025-08" db="UniProtKB">
        <authorList>
            <consortium name="RefSeq"/>
        </authorList>
    </citation>
    <scope>IDENTIFICATION</scope>
</reference>
<dbReference type="GO" id="GO:0005739">
    <property type="term" value="C:mitochondrion"/>
    <property type="evidence" value="ECO:0000318"/>
    <property type="project" value="GO_Central"/>
</dbReference>
<dbReference type="GeneID" id="104596425"/>
<keyword evidence="2" id="KW-0808">Transferase</keyword>
<dbReference type="PANTHER" id="PTHR11088">
    <property type="entry name" value="TRNA DIMETHYLALLYLTRANSFERASE"/>
    <property type="match status" value="1"/>
</dbReference>
<dbReference type="GO" id="GO:0005524">
    <property type="term" value="F:ATP binding"/>
    <property type="evidence" value="ECO:0007669"/>
    <property type="project" value="UniProtKB-KW"/>
</dbReference>
<dbReference type="RefSeq" id="XP_010255880.1">
    <property type="nucleotide sequence ID" value="XM_010257578.2"/>
</dbReference>
<dbReference type="GO" id="GO:0052381">
    <property type="term" value="F:tRNA dimethylallyltransferase activity"/>
    <property type="evidence" value="ECO:0000318"/>
    <property type="project" value="GO_Central"/>
</dbReference>
<dbReference type="STRING" id="4432.A0A1U7ZUQ8"/>
<keyword evidence="3" id="KW-0203">Cytokinin biosynthesis</keyword>
<evidence type="ECO:0000313" key="11">
    <source>
        <dbReference type="Proteomes" id="UP000189703"/>
    </source>
</evidence>
<evidence type="ECO:0000256" key="4">
    <source>
        <dbReference type="ARBA" id="ARBA00022741"/>
    </source>
</evidence>
<keyword evidence="11" id="KW-1185">Reference proteome</keyword>
<evidence type="ECO:0000256" key="6">
    <source>
        <dbReference type="ARBA" id="ARBA00022946"/>
    </source>
</evidence>
<comment type="catalytic activity">
    <reaction evidence="7">
        <text>dimethylallyl diphosphate + ATP = N(6)-(dimethylallyl)adenosine 5'-triphosphate + diphosphate</text>
        <dbReference type="Rhea" id="RHEA:36331"/>
        <dbReference type="ChEBI" id="CHEBI:30616"/>
        <dbReference type="ChEBI" id="CHEBI:33019"/>
        <dbReference type="ChEBI" id="CHEBI:57623"/>
        <dbReference type="ChEBI" id="CHEBI:73532"/>
        <dbReference type="EC" id="2.5.1.112"/>
    </reaction>
</comment>
<dbReference type="OMA" id="IVTPRWQ"/>
<gene>
    <name evidence="12" type="primary">LOC104596425</name>
</gene>
<evidence type="ECO:0000256" key="5">
    <source>
        <dbReference type="ARBA" id="ARBA00022840"/>
    </source>
</evidence>
<dbReference type="GO" id="GO:0009691">
    <property type="term" value="P:cytokinin biosynthetic process"/>
    <property type="evidence" value="ECO:0000318"/>
    <property type="project" value="GO_Central"/>
</dbReference>
<dbReference type="InterPro" id="IPR027417">
    <property type="entry name" value="P-loop_NTPase"/>
</dbReference>
<sequence length="330" mass="36219">MRIAMSTACKQAHSLLNFPGSGISMESFNVRRPKNTVVFVMGATGTGKSKLSIDLATHFRAEIINSDKMQVYEGLDIATNKVTEEEMCGIPHHLLGVVHPDADFTAEDFRRAASLAVESIVSRDKLPIIVGGSNSYIEALVEGGGREFGSKYDCLFLWVNVSLPVLDKFVSDRVDGMVEAGLVDEIRKVFKPEADYSRGIRKAIGVPEFDGFLRAEAAATADEETMAGLLGAATDDVKVNTCKLVRCQLEKILRLRDVRKWNLHYLDATQVFERQGKEAGEAWEKLITGPAKEYVRKFRYRGIEDRAVATAAAPTIKTPVMSSAVAAATR</sequence>
<evidence type="ECO:0000256" key="7">
    <source>
        <dbReference type="ARBA" id="ARBA00051744"/>
    </source>
</evidence>
<evidence type="ECO:0000256" key="1">
    <source>
        <dbReference type="ARBA" id="ARBA00005842"/>
    </source>
</evidence>
<evidence type="ECO:0000256" key="3">
    <source>
        <dbReference type="ARBA" id="ARBA00022712"/>
    </source>
</evidence>
<accession>A0A1U7ZUQ8</accession>
<dbReference type="PANTHER" id="PTHR11088:SF74">
    <property type="entry name" value="ADENYLATE ISOPENTENYLTRANSFERASE 5, CHLOROPLASTIC"/>
    <property type="match status" value="1"/>
</dbReference>
<dbReference type="eggNOG" id="KOG1384">
    <property type="taxonomic scope" value="Eukaryota"/>
</dbReference>
<dbReference type="Gene3D" id="1.10.287.890">
    <property type="entry name" value="Crystal structure of tRNA isopentenylpyrophosphate transferase (bh2366) domain"/>
    <property type="match status" value="1"/>
</dbReference>
<evidence type="ECO:0000256" key="2">
    <source>
        <dbReference type="ARBA" id="ARBA00022679"/>
    </source>
</evidence>
<evidence type="ECO:0000256" key="9">
    <source>
        <dbReference type="ARBA" id="ARBA00055191"/>
    </source>
</evidence>
<evidence type="ECO:0000313" key="12">
    <source>
        <dbReference type="RefSeq" id="XP_010255880.1"/>
    </source>
</evidence>
<dbReference type="OrthoDB" id="775260at2759"/>
<dbReference type="Gene3D" id="3.40.50.300">
    <property type="entry name" value="P-loop containing nucleotide triphosphate hydrolases"/>
    <property type="match status" value="1"/>
</dbReference>
<organism evidence="11 12">
    <name type="scientific">Nelumbo nucifera</name>
    <name type="common">Sacred lotus</name>
    <dbReference type="NCBI Taxonomy" id="4432"/>
    <lineage>
        <taxon>Eukaryota</taxon>
        <taxon>Viridiplantae</taxon>
        <taxon>Streptophyta</taxon>
        <taxon>Embryophyta</taxon>
        <taxon>Tracheophyta</taxon>
        <taxon>Spermatophyta</taxon>
        <taxon>Magnoliopsida</taxon>
        <taxon>Proteales</taxon>
        <taxon>Nelumbonaceae</taxon>
        <taxon>Nelumbo</taxon>
    </lineage>
</organism>
<comment type="similarity">
    <text evidence="1">Belongs to the IPP transferase family.</text>
</comment>
<dbReference type="GO" id="GO:0006400">
    <property type="term" value="P:tRNA modification"/>
    <property type="evidence" value="ECO:0000318"/>
    <property type="project" value="GO_Central"/>
</dbReference>
<dbReference type="Proteomes" id="UP000189703">
    <property type="component" value="Unplaced"/>
</dbReference>
<keyword evidence="6" id="KW-0809">Transit peptide</keyword>
<protein>
    <recommendedName>
        <fullName evidence="10">adenylate dimethylallyltransferase (ADP/ATP-dependent)</fullName>
        <ecNumber evidence="10">2.5.1.112</ecNumber>
    </recommendedName>
</protein>
<keyword evidence="5" id="KW-0067">ATP-binding</keyword>
<comment type="catalytic activity">
    <reaction evidence="8">
        <text>dimethylallyl diphosphate + ADP = N(6)-(dimethylallyl)adenosine 5'-diphosphate + diphosphate</text>
        <dbReference type="Rhea" id="RHEA:36327"/>
        <dbReference type="ChEBI" id="CHEBI:33019"/>
        <dbReference type="ChEBI" id="CHEBI:57623"/>
        <dbReference type="ChEBI" id="CHEBI:73533"/>
        <dbReference type="ChEBI" id="CHEBI:456216"/>
        <dbReference type="EC" id="2.5.1.112"/>
    </reaction>
</comment>
<keyword evidence="4" id="KW-0547">Nucleotide-binding</keyword>
<dbReference type="AlphaFoldDB" id="A0A1U7ZUQ8"/>
<dbReference type="SUPFAM" id="SSF52540">
    <property type="entry name" value="P-loop containing nucleoside triphosphate hydrolases"/>
    <property type="match status" value="1"/>
</dbReference>
<dbReference type="InterPro" id="IPR039657">
    <property type="entry name" value="Dimethylallyltransferase"/>
</dbReference>
<proteinExistence type="inferred from homology"/>
<dbReference type="EC" id="2.5.1.112" evidence="10"/>
<dbReference type="GO" id="GO:0052622">
    <property type="term" value="F:ATP/ADP dimethylallyltransferase activity"/>
    <property type="evidence" value="ECO:0007669"/>
    <property type="project" value="UniProtKB-EC"/>
</dbReference>
<name>A0A1U7ZUQ8_NELNU</name>